<comment type="caution">
    <text evidence="2">The sequence shown here is derived from an EMBL/GenBank/DDBJ whole genome shotgun (WGS) entry which is preliminary data.</text>
</comment>
<feature type="compositionally biased region" description="Polar residues" evidence="1">
    <location>
        <begin position="445"/>
        <end position="454"/>
    </location>
</feature>
<evidence type="ECO:0000313" key="3">
    <source>
        <dbReference type="Proteomes" id="UP001437256"/>
    </source>
</evidence>
<name>A0ABR3AFB8_9AGAR</name>
<evidence type="ECO:0000313" key="2">
    <source>
        <dbReference type="EMBL" id="KAL0072596.1"/>
    </source>
</evidence>
<keyword evidence="3" id="KW-1185">Reference proteome</keyword>
<feature type="compositionally biased region" description="Low complexity" evidence="1">
    <location>
        <begin position="801"/>
        <end position="811"/>
    </location>
</feature>
<gene>
    <name evidence="2" type="ORF">AAF712_000359</name>
</gene>
<dbReference type="EMBL" id="JBBXMP010000001">
    <property type="protein sequence ID" value="KAL0072596.1"/>
    <property type="molecule type" value="Genomic_DNA"/>
</dbReference>
<feature type="region of interest" description="Disordered" evidence="1">
    <location>
        <begin position="799"/>
        <end position="822"/>
    </location>
</feature>
<proteinExistence type="predicted"/>
<feature type="region of interest" description="Disordered" evidence="1">
    <location>
        <begin position="256"/>
        <end position="523"/>
    </location>
</feature>
<accession>A0ABR3AFB8</accession>
<feature type="compositionally biased region" description="Acidic residues" evidence="1">
    <location>
        <begin position="293"/>
        <end position="302"/>
    </location>
</feature>
<sequence>MAPPHLVTLALQNYDIPADFFPFISPLYDFILTFRKLGAALHQSNSRTELRELFTKHKRILLQLSRLRSESGGMEDTFAGSFILTLFDACHSHFNASEPFKKAVKGWWPQSHSQRNKLRRHGCSPFDLSKLPDAAMDRHFLSLKPSTPPAPSQHLGTIDVDASDDDNNDTVQAGPSRVVECGSSDDDSSDAVSASEEHVPTHDSSSRGSSYVVPDPPEDPQAGASSSDDNDFEPPPASAEEINRFVLSQRLGDIMPTPIFPPSHRRPRIRHPVSPNHQHWGPRSRRRSASSSSDDDSDEEGETAPSLQTRPLISRADYEDVEMSGVDASEPSADGGFTTNNMAIEDEAGDGQEDDKNIEEHSMSSREVKERREALSSLKNLGNPRVPRPRSETPPPIPPSAAVIKTRIGRTVNAPRRPGSSTAVIPTMRPSSGPLTSKRKRESTPEPQHSTRARSMSAAAAPASEDEESSGSDSPPPKKAKTSSKAKGKGPAHKHSGSRSRARFYERPQYGTPPPDFKSPDDMEIRDADSVLGTPNKSPAPLWTSLPGTNNADEERSEFWDPVNGYFLSKGQSGVPDGVIQDLRGYLSVPGQLDLHVNHFVNATAPMRAPALGRSKLVCFSCVLHPETCVPFPADDDQHLSNSRKCLFCVQKKLSCVMSCPSEEFDKMKELCAGWGESSEAGLSRQFEEIANGRRTVERLINTRNDLDTEIQRLADRDAALVAKLRECCRDPRDILRVLSRNDPNFQLSMPTIMQLCSVFGWDFSELPEPFQFGRHTDGTPYLRNQAQGDVLMIPSTSEFPTGTPAPAAGPSRKGGLLFSLD</sequence>
<protein>
    <submittedName>
        <fullName evidence="2">Uncharacterized protein</fullName>
    </submittedName>
</protein>
<reference evidence="2 3" key="1">
    <citation type="submission" date="2024-05" db="EMBL/GenBank/DDBJ databases">
        <title>A draft genome resource for the thread blight pathogen Marasmius tenuissimus strain MS-2.</title>
        <authorList>
            <person name="Yulfo-Soto G.E."/>
            <person name="Baruah I.K."/>
            <person name="Amoako-Attah I."/>
            <person name="Bukari Y."/>
            <person name="Meinhardt L.W."/>
            <person name="Bailey B.A."/>
            <person name="Cohen S.P."/>
        </authorList>
    </citation>
    <scope>NUCLEOTIDE SEQUENCE [LARGE SCALE GENOMIC DNA]</scope>
    <source>
        <strain evidence="2 3">MS-2</strain>
    </source>
</reference>
<dbReference type="Proteomes" id="UP001437256">
    <property type="component" value="Unassembled WGS sequence"/>
</dbReference>
<feature type="compositionally biased region" description="Basic and acidic residues" evidence="1">
    <location>
        <begin position="354"/>
        <end position="374"/>
    </location>
</feature>
<feature type="region of interest" description="Disordered" evidence="1">
    <location>
        <begin position="141"/>
        <end position="237"/>
    </location>
</feature>
<evidence type="ECO:0000256" key="1">
    <source>
        <dbReference type="SAM" id="MobiDB-lite"/>
    </source>
</evidence>
<organism evidence="2 3">
    <name type="scientific">Marasmius tenuissimus</name>
    <dbReference type="NCBI Taxonomy" id="585030"/>
    <lineage>
        <taxon>Eukaryota</taxon>
        <taxon>Fungi</taxon>
        <taxon>Dikarya</taxon>
        <taxon>Basidiomycota</taxon>
        <taxon>Agaricomycotina</taxon>
        <taxon>Agaricomycetes</taxon>
        <taxon>Agaricomycetidae</taxon>
        <taxon>Agaricales</taxon>
        <taxon>Marasmiineae</taxon>
        <taxon>Marasmiaceae</taxon>
        <taxon>Marasmius</taxon>
    </lineage>
</organism>
<feature type="compositionally biased region" description="Acidic residues" evidence="1">
    <location>
        <begin position="344"/>
        <end position="353"/>
    </location>
</feature>
<feature type="compositionally biased region" description="Basic residues" evidence="1">
    <location>
        <begin position="478"/>
        <end position="502"/>
    </location>
</feature>
<feature type="compositionally biased region" description="Basic and acidic residues" evidence="1">
    <location>
        <begin position="195"/>
        <end position="205"/>
    </location>
</feature>
<feature type="compositionally biased region" description="Polar residues" evidence="1">
    <location>
        <begin position="419"/>
        <end position="435"/>
    </location>
</feature>